<keyword evidence="3" id="KW-1185">Reference proteome</keyword>
<name>A0AAQ3P6G5_VIGMU</name>
<keyword evidence="1" id="KW-1133">Transmembrane helix</keyword>
<dbReference type="Proteomes" id="UP001374535">
    <property type="component" value="Chromosome 1"/>
</dbReference>
<keyword evidence="1" id="KW-0812">Transmembrane</keyword>
<organism evidence="2 3">
    <name type="scientific">Vigna mungo</name>
    <name type="common">Black gram</name>
    <name type="synonym">Phaseolus mungo</name>
    <dbReference type="NCBI Taxonomy" id="3915"/>
    <lineage>
        <taxon>Eukaryota</taxon>
        <taxon>Viridiplantae</taxon>
        <taxon>Streptophyta</taxon>
        <taxon>Embryophyta</taxon>
        <taxon>Tracheophyta</taxon>
        <taxon>Spermatophyta</taxon>
        <taxon>Magnoliopsida</taxon>
        <taxon>eudicotyledons</taxon>
        <taxon>Gunneridae</taxon>
        <taxon>Pentapetalae</taxon>
        <taxon>rosids</taxon>
        <taxon>fabids</taxon>
        <taxon>Fabales</taxon>
        <taxon>Fabaceae</taxon>
        <taxon>Papilionoideae</taxon>
        <taxon>50 kb inversion clade</taxon>
        <taxon>NPAAA clade</taxon>
        <taxon>indigoferoid/millettioid clade</taxon>
        <taxon>Phaseoleae</taxon>
        <taxon>Vigna</taxon>
    </lineage>
</organism>
<dbReference type="AlphaFoldDB" id="A0AAQ3P6G5"/>
<evidence type="ECO:0000313" key="3">
    <source>
        <dbReference type="Proteomes" id="UP001374535"/>
    </source>
</evidence>
<dbReference type="EMBL" id="CP144700">
    <property type="protein sequence ID" value="WVZ22545.1"/>
    <property type="molecule type" value="Genomic_DNA"/>
</dbReference>
<sequence length="158" mass="18030">MSHILMKLFIMMFGYFFTLQAVTILNLLPYNIEDRVNKLSTLSVVALCEVVSGTRLAENKVVRPENLAINACAGSIHGTRLKVHKHCPWHVTTIAAFVVINIHSFKLKFGVPYVLPRWVNPMFITHHLPELCSYLVPALPSLNVQNLTHFLAWLRRQN</sequence>
<keyword evidence="1" id="KW-0472">Membrane</keyword>
<reference evidence="2 3" key="1">
    <citation type="journal article" date="2023" name="Life. Sci Alliance">
        <title>Evolutionary insights into 3D genome organization and epigenetic landscape of Vigna mungo.</title>
        <authorList>
            <person name="Junaid A."/>
            <person name="Singh B."/>
            <person name="Bhatia S."/>
        </authorList>
    </citation>
    <scope>NUCLEOTIDE SEQUENCE [LARGE SCALE GENOMIC DNA]</scope>
    <source>
        <strain evidence="2">Urdbean</strain>
    </source>
</reference>
<gene>
    <name evidence="2" type="ORF">V8G54_001089</name>
</gene>
<feature type="transmembrane region" description="Helical" evidence="1">
    <location>
        <begin position="6"/>
        <end position="28"/>
    </location>
</feature>
<evidence type="ECO:0000313" key="2">
    <source>
        <dbReference type="EMBL" id="WVZ22545.1"/>
    </source>
</evidence>
<evidence type="ECO:0000256" key="1">
    <source>
        <dbReference type="SAM" id="Phobius"/>
    </source>
</evidence>
<accession>A0AAQ3P6G5</accession>
<protein>
    <submittedName>
        <fullName evidence="2">Uncharacterized protein</fullName>
    </submittedName>
</protein>
<proteinExistence type="predicted"/>